<dbReference type="Proteomes" id="UP000574690">
    <property type="component" value="Unassembled WGS sequence"/>
</dbReference>
<evidence type="ECO:0000256" key="3">
    <source>
        <dbReference type="ARBA" id="ARBA00023163"/>
    </source>
</evidence>
<comment type="caution">
    <text evidence="8">The sequence shown here is derived from an EMBL/GenBank/DDBJ whole genome shotgun (WGS) entry which is preliminary data.</text>
</comment>
<feature type="DNA-binding region" description="H-T-H motif" evidence="4">
    <location>
        <begin position="52"/>
        <end position="71"/>
    </location>
</feature>
<evidence type="ECO:0000256" key="5">
    <source>
        <dbReference type="SAM" id="MobiDB-lite"/>
    </source>
</evidence>
<dbReference type="EMBL" id="PVTJ01000004">
    <property type="protein sequence ID" value="PRY58887.1"/>
    <property type="molecule type" value="Genomic_DNA"/>
</dbReference>
<keyword evidence="1" id="KW-0805">Transcription regulation</keyword>
<name>A0A2T0UM26_9ACTN</name>
<dbReference type="Pfam" id="PF16859">
    <property type="entry name" value="TetR_C_11"/>
    <property type="match status" value="1"/>
</dbReference>
<evidence type="ECO:0000256" key="2">
    <source>
        <dbReference type="ARBA" id="ARBA00023125"/>
    </source>
</evidence>
<evidence type="ECO:0000313" key="8">
    <source>
        <dbReference type="EMBL" id="PRY58887.1"/>
    </source>
</evidence>
<organism evidence="8 9">
    <name type="scientific">Glycomyces artemisiae</name>
    <dbReference type="NCBI Taxonomy" id="1076443"/>
    <lineage>
        <taxon>Bacteria</taxon>
        <taxon>Bacillati</taxon>
        <taxon>Actinomycetota</taxon>
        <taxon>Actinomycetes</taxon>
        <taxon>Glycomycetales</taxon>
        <taxon>Glycomycetaceae</taxon>
        <taxon>Glycomyces</taxon>
    </lineage>
</organism>
<gene>
    <name evidence="8" type="ORF">B0I28_10442</name>
    <name evidence="7" type="ORF">HOQ43_13895</name>
</gene>
<dbReference type="Proteomes" id="UP000238176">
    <property type="component" value="Unassembled WGS sequence"/>
</dbReference>
<evidence type="ECO:0000313" key="7">
    <source>
        <dbReference type="EMBL" id="NUQ89537.1"/>
    </source>
</evidence>
<keyword evidence="9" id="KW-1185">Reference proteome</keyword>
<accession>A0A2T0UM26</accession>
<dbReference type="GO" id="GO:0003700">
    <property type="term" value="F:DNA-binding transcription factor activity"/>
    <property type="evidence" value="ECO:0007669"/>
    <property type="project" value="TreeGrafter"/>
</dbReference>
<feature type="compositionally biased region" description="Basic and acidic residues" evidence="5">
    <location>
        <begin position="1"/>
        <end position="10"/>
    </location>
</feature>
<dbReference type="AlphaFoldDB" id="A0A2T0UM26"/>
<keyword evidence="3" id="KW-0804">Transcription</keyword>
<dbReference type="PANTHER" id="PTHR30055:SF148">
    <property type="entry name" value="TETR-FAMILY TRANSCRIPTIONAL REGULATOR"/>
    <property type="match status" value="1"/>
</dbReference>
<dbReference type="Gene3D" id="1.10.357.10">
    <property type="entry name" value="Tetracycline Repressor, domain 2"/>
    <property type="match status" value="1"/>
</dbReference>
<proteinExistence type="predicted"/>
<dbReference type="OrthoDB" id="9796019at2"/>
<dbReference type="InterPro" id="IPR050109">
    <property type="entry name" value="HTH-type_TetR-like_transc_reg"/>
</dbReference>
<evidence type="ECO:0000256" key="1">
    <source>
        <dbReference type="ARBA" id="ARBA00023015"/>
    </source>
</evidence>
<evidence type="ECO:0000313" key="9">
    <source>
        <dbReference type="Proteomes" id="UP000238176"/>
    </source>
</evidence>
<dbReference type="InterPro" id="IPR009057">
    <property type="entry name" value="Homeodomain-like_sf"/>
</dbReference>
<keyword evidence="2 4" id="KW-0238">DNA-binding</keyword>
<dbReference type="InterPro" id="IPR001647">
    <property type="entry name" value="HTH_TetR"/>
</dbReference>
<dbReference type="PANTHER" id="PTHR30055">
    <property type="entry name" value="HTH-TYPE TRANSCRIPTIONAL REGULATOR RUTR"/>
    <property type="match status" value="1"/>
</dbReference>
<protein>
    <submittedName>
        <fullName evidence="8">TetR family transcriptional regulator</fullName>
    </submittedName>
    <submittedName>
        <fullName evidence="7">TetR/AcrR family transcriptional regulator</fullName>
    </submittedName>
</protein>
<dbReference type="GO" id="GO:0000976">
    <property type="term" value="F:transcription cis-regulatory region binding"/>
    <property type="evidence" value="ECO:0007669"/>
    <property type="project" value="TreeGrafter"/>
</dbReference>
<dbReference type="PROSITE" id="PS50977">
    <property type="entry name" value="HTH_TETR_2"/>
    <property type="match status" value="1"/>
</dbReference>
<dbReference type="RefSeq" id="WP_106364011.1">
    <property type="nucleotide sequence ID" value="NZ_PVTJ01000004.1"/>
</dbReference>
<feature type="domain" description="HTH tetR-type" evidence="6">
    <location>
        <begin position="28"/>
        <end position="89"/>
    </location>
</feature>
<dbReference type="Pfam" id="PF00440">
    <property type="entry name" value="TetR_N"/>
    <property type="match status" value="1"/>
</dbReference>
<dbReference type="SUPFAM" id="SSF48498">
    <property type="entry name" value="Tetracyclin repressor-like, C-terminal domain"/>
    <property type="match status" value="1"/>
</dbReference>
<reference evidence="8 9" key="1">
    <citation type="submission" date="2018-03" db="EMBL/GenBank/DDBJ databases">
        <title>Genomic Encyclopedia of Type Strains, Phase III (KMG-III): the genomes of soil and plant-associated and newly described type strains.</title>
        <authorList>
            <person name="Whitman W."/>
        </authorList>
    </citation>
    <scope>NUCLEOTIDE SEQUENCE [LARGE SCALE GENOMIC DNA]</scope>
    <source>
        <strain evidence="8 9">CGMCC 4.7067</strain>
    </source>
</reference>
<evidence type="ECO:0000256" key="4">
    <source>
        <dbReference type="PROSITE-ProRule" id="PRU00335"/>
    </source>
</evidence>
<feature type="region of interest" description="Disordered" evidence="5">
    <location>
        <begin position="1"/>
        <end position="29"/>
    </location>
</feature>
<dbReference type="SUPFAM" id="SSF46689">
    <property type="entry name" value="Homeodomain-like"/>
    <property type="match status" value="1"/>
</dbReference>
<sequence length="218" mass="24614">MRPELRDATAHHRAPAPTTPAKGRPRSQAVSESILEAVLDLIAEHGNVTDVSVEGVAELSGVSKATIYRRWSSKEELVAAAFESIKAPAPEGIPHTSLRDDLIFLGNNMRRTYGPRDMKVVRCMMTVFHEDPEYKRHHDRLVELRRKYVRDTFEYWAERGEVAPDLDLDLAVAMFTSPLLTIFVYGQYSHLQADDTVERFVDNLLRGLGGPLCETRNP</sequence>
<evidence type="ECO:0000313" key="10">
    <source>
        <dbReference type="Proteomes" id="UP000574690"/>
    </source>
</evidence>
<evidence type="ECO:0000259" key="6">
    <source>
        <dbReference type="PROSITE" id="PS50977"/>
    </source>
</evidence>
<dbReference type="InterPro" id="IPR011075">
    <property type="entry name" value="TetR_C"/>
</dbReference>
<dbReference type="InterPro" id="IPR036271">
    <property type="entry name" value="Tet_transcr_reg_TetR-rel_C_sf"/>
</dbReference>
<reference evidence="7 10" key="2">
    <citation type="submission" date="2020-05" db="EMBL/GenBank/DDBJ databases">
        <title>DNA-SIP metagenomic assembled genomes.</title>
        <authorList>
            <person name="Yu J."/>
        </authorList>
    </citation>
    <scope>NUCLEOTIDE SEQUENCE [LARGE SCALE GENOMIC DNA]</scope>
    <source>
        <strain evidence="7">Bin5.27</strain>
    </source>
</reference>
<dbReference type="Gene3D" id="1.10.10.60">
    <property type="entry name" value="Homeodomain-like"/>
    <property type="match status" value="1"/>
</dbReference>
<dbReference type="EMBL" id="JABFXE010000577">
    <property type="protein sequence ID" value="NUQ89537.1"/>
    <property type="molecule type" value="Genomic_DNA"/>
</dbReference>